<name>A0ABT9PPV0_9HYPH</name>
<dbReference type="Proteomes" id="UP001241472">
    <property type="component" value="Unassembled WGS sequence"/>
</dbReference>
<comment type="caution">
    <text evidence="1">The sequence shown here is derived from an EMBL/GenBank/DDBJ whole genome shotgun (WGS) entry which is preliminary data.</text>
</comment>
<evidence type="ECO:0000313" key="1">
    <source>
        <dbReference type="EMBL" id="MDP9836498.1"/>
    </source>
</evidence>
<dbReference type="RefSeq" id="WP_306832250.1">
    <property type="nucleotide sequence ID" value="NZ_JAUSRF010000003.1"/>
</dbReference>
<keyword evidence="2" id="KW-1185">Reference proteome</keyword>
<accession>A0ABT9PPV0</accession>
<evidence type="ECO:0000313" key="2">
    <source>
        <dbReference type="Proteomes" id="UP001241472"/>
    </source>
</evidence>
<protein>
    <submittedName>
        <fullName evidence="1">Uncharacterized protein</fullName>
    </submittedName>
</protein>
<sequence>MALNDRARIILDDLTIISPAAFLAREVVSVEITAPAQNRRNVIDALSRASDAGLSPIKGLVLMQSASGARNSTWRTHEAAMLRFFHHRLNR</sequence>
<reference evidence="1 2" key="1">
    <citation type="submission" date="2023-07" db="EMBL/GenBank/DDBJ databases">
        <title>Sorghum-associated microbial communities from plants grown in Nebraska, USA.</title>
        <authorList>
            <person name="Schachtman D."/>
        </authorList>
    </citation>
    <scope>NUCLEOTIDE SEQUENCE [LARGE SCALE GENOMIC DNA]</scope>
    <source>
        <strain evidence="1 2">DS1307</strain>
    </source>
</reference>
<organism evidence="1 2">
    <name type="scientific">Neorhizobium huautlense</name>
    <dbReference type="NCBI Taxonomy" id="67774"/>
    <lineage>
        <taxon>Bacteria</taxon>
        <taxon>Pseudomonadati</taxon>
        <taxon>Pseudomonadota</taxon>
        <taxon>Alphaproteobacteria</taxon>
        <taxon>Hyphomicrobiales</taxon>
        <taxon>Rhizobiaceae</taxon>
        <taxon>Rhizobium/Agrobacterium group</taxon>
        <taxon>Neorhizobium</taxon>
    </lineage>
</organism>
<gene>
    <name evidence="1" type="ORF">J2T09_001242</name>
</gene>
<proteinExistence type="predicted"/>
<dbReference type="EMBL" id="JAUSRF010000003">
    <property type="protein sequence ID" value="MDP9836498.1"/>
    <property type="molecule type" value="Genomic_DNA"/>
</dbReference>